<keyword evidence="2 8" id="KW-0489">Methyltransferase</keyword>
<keyword evidence="9" id="KW-1185">Reference proteome</keyword>
<dbReference type="GO" id="GO:0008276">
    <property type="term" value="F:protein methyltransferase activity"/>
    <property type="evidence" value="ECO:0007669"/>
    <property type="project" value="TreeGrafter"/>
</dbReference>
<feature type="domain" description="Methyltransferase small" evidence="6">
    <location>
        <begin position="142"/>
        <end position="281"/>
    </location>
</feature>
<organism evidence="8 9">
    <name type="scientific">Acidipropionibacterium virtanenii</name>
    <dbReference type="NCBI Taxonomy" id="2057246"/>
    <lineage>
        <taxon>Bacteria</taxon>
        <taxon>Bacillati</taxon>
        <taxon>Actinomycetota</taxon>
        <taxon>Actinomycetes</taxon>
        <taxon>Propionibacteriales</taxon>
        <taxon>Propionibacteriaceae</taxon>
        <taxon>Acidipropionibacterium</taxon>
    </lineage>
</organism>
<proteinExistence type="inferred from homology"/>
<evidence type="ECO:0000259" key="6">
    <source>
        <dbReference type="Pfam" id="PF05175"/>
    </source>
</evidence>
<sequence length="499" mass="53672">MSLLEPDAVARLRDAFEEIGYRTDAVLEAVGAAGHRGLERNTTVAAQTALAGRDDSLAAVINLWLLRRPVPIDHLTALPLADLAAAGIIETDGENVTAAVDIRPYDSPDDDATGWAVSDPTPGLDKQTTRTRPDYVLGVSPASTSLAQMTSRRPVGSALDLGCGCGVQSMHLARHAGRVIATDVNQRALRMAELSLALSGTRTVEGADVEVREGSLFDPVPEKFDLIVSNPPYVMSPPQPKGQRLAYREAGFSGDGLIEQVVRQAPAHLNPGGAVQILANWAQIGDQPWAERLAGWVEGLGVDMWVLEREHLDVHEYIETWLTDAGLDGSAQWRPRYDEWLGYFAELGITGVSMGWLALTAAGREHPDLSFEEWPWSIEQPVGEAIGQRREGVDDALATDNALLAGHWTVRDDVVAESSGRPGEADPEHLVYRQRSGLCRAMEVDTVLGGVLGACDGDLDLGAIVAAVAAILEVDAGTVREQVLPRVRRALREGILVRA</sequence>
<evidence type="ECO:0000313" key="9">
    <source>
        <dbReference type="Proteomes" id="UP000251995"/>
    </source>
</evidence>
<dbReference type="CDD" id="cd02440">
    <property type="entry name" value="AdoMet_MTases"/>
    <property type="match status" value="1"/>
</dbReference>
<evidence type="ECO:0000256" key="3">
    <source>
        <dbReference type="ARBA" id="ARBA00022679"/>
    </source>
</evidence>
<gene>
    <name evidence="8" type="primary">rsmC_1</name>
    <name evidence="8" type="ORF">JS278_00612</name>
</gene>
<dbReference type="GO" id="GO:0003676">
    <property type="term" value="F:nucleic acid binding"/>
    <property type="evidence" value="ECO:0007669"/>
    <property type="project" value="InterPro"/>
</dbReference>
<dbReference type="KEGG" id="acij:JS278_00612"/>
<dbReference type="InterPro" id="IPR055487">
    <property type="entry name" value="DUF7059"/>
</dbReference>
<dbReference type="EC" id="2.1.1.172" evidence="8"/>
<dbReference type="AlphaFoldDB" id="A0A344URA6"/>
<dbReference type="RefSeq" id="WP_114043916.1">
    <property type="nucleotide sequence ID" value="NZ_CP025198.1"/>
</dbReference>
<dbReference type="PANTHER" id="PTHR45875:SF1">
    <property type="entry name" value="METHYLTRANSFERASE N6AMT1"/>
    <property type="match status" value="1"/>
</dbReference>
<dbReference type="GO" id="GO:0052914">
    <property type="term" value="F:16S rRNA (guanine(1207)-N(2))-methyltransferase activity"/>
    <property type="evidence" value="ECO:0007669"/>
    <property type="project" value="UniProtKB-EC"/>
</dbReference>
<dbReference type="PROSITE" id="PS00092">
    <property type="entry name" value="N6_MTASE"/>
    <property type="match status" value="1"/>
</dbReference>
<accession>A0A344URA6</accession>
<dbReference type="GO" id="GO:0035657">
    <property type="term" value="C:eRF1 methyltransferase complex"/>
    <property type="evidence" value="ECO:0007669"/>
    <property type="project" value="TreeGrafter"/>
</dbReference>
<feature type="domain" description="DUF7059" evidence="7">
    <location>
        <begin position="19"/>
        <end position="99"/>
    </location>
</feature>
<dbReference type="InterPro" id="IPR007848">
    <property type="entry name" value="Small_mtfrase_dom"/>
</dbReference>
<comment type="similarity">
    <text evidence="1">Belongs to the eukaryotic/archaeal PrmC-related family.</text>
</comment>
<dbReference type="Pfam" id="PF05175">
    <property type="entry name" value="MTS"/>
    <property type="match status" value="1"/>
</dbReference>
<evidence type="ECO:0000256" key="5">
    <source>
        <dbReference type="SAM" id="MobiDB-lite"/>
    </source>
</evidence>
<feature type="region of interest" description="Disordered" evidence="5">
    <location>
        <begin position="110"/>
        <end position="129"/>
    </location>
</feature>
<evidence type="ECO:0000256" key="2">
    <source>
        <dbReference type="ARBA" id="ARBA00022603"/>
    </source>
</evidence>
<name>A0A344URA6_9ACTN</name>
<dbReference type="InterPro" id="IPR052190">
    <property type="entry name" value="Euk-Arch_PrmC-MTase"/>
</dbReference>
<dbReference type="InterPro" id="IPR002052">
    <property type="entry name" value="DNA_methylase_N6_adenine_CS"/>
</dbReference>
<dbReference type="Pfam" id="PF23186">
    <property type="entry name" value="DUF7059"/>
    <property type="match status" value="1"/>
</dbReference>
<dbReference type="PANTHER" id="PTHR45875">
    <property type="entry name" value="METHYLTRANSFERASE N6AMT1"/>
    <property type="match status" value="1"/>
</dbReference>
<dbReference type="OrthoDB" id="129465at2"/>
<protein>
    <submittedName>
        <fullName evidence="8">Ribosomal RNA small subunit methyltransferase C</fullName>
        <ecNumber evidence="8">2.1.1.172</ecNumber>
    </submittedName>
</protein>
<dbReference type="Gene3D" id="3.40.50.150">
    <property type="entry name" value="Vaccinia Virus protein VP39"/>
    <property type="match status" value="1"/>
</dbReference>
<dbReference type="InterPro" id="IPR029063">
    <property type="entry name" value="SAM-dependent_MTases_sf"/>
</dbReference>
<dbReference type="Proteomes" id="UP000251995">
    <property type="component" value="Chromosome"/>
</dbReference>
<evidence type="ECO:0000256" key="1">
    <source>
        <dbReference type="ARBA" id="ARBA00006149"/>
    </source>
</evidence>
<reference evidence="8 9" key="1">
    <citation type="submission" date="2017-12" db="EMBL/GenBank/DDBJ databases">
        <title>The whole genome sequence of the Acidipropionibacterium virtanenii sp. nov. type strain JS278.</title>
        <authorList>
            <person name="Laine P."/>
            <person name="Deptula P."/>
            <person name="Varmanen P."/>
            <person name="Auvinen P."/>
        </authorList>
    </citation>
    <scope>NUCLEOTIDE SEQUENCE [LARGE SCALE GENOMIC DNA]</scope>
    <source>
        <strain evidence="8 9">JS278</strain>
    </source>
</reference>
<evidence type="ECO:0000313" key="8">
    <source>
        <dbReference type="EMBL" id="AXE37804.1"/>
    </source>
</evidence>
<keyword evidence="4" id="KW-0949">S-adenosyl-L-methionine</keyword>
<dbReference type="SUPFAM" id="SSF53335">
    <property type="entry name" value="S-adenosyl-L-methionine-dependent methyltransferases"/>
    <property type="match status" value="1"/>
</dbReference>
<dbReference type="EMBL" id="CP025198">
    <property type="protein sequence ID" value="AXE37804.1"/>
    <property type="molecule type" value="Genomic_DNA"/>
</dbReference>
<evidence type="ECO:0000256" key="4">
    <source>
        <dbReference type="ARBA" id="ARBA00022691"/>
    </source>
</evidence>
<keyword evidence="3 8" id="KW-0808">Transferase</keyword>
<evidence type="ECO:0000259" key="7">
    <source>
        <dbReference type="Pfam" id="PF23186"/>
    </source>
</evidence>